<protein>
    <submittedName>
        <fullName evidence="1">Uncharacterized protein</fullName>
    </submittedName>
</protein>
<evidence type="ECO:0000313" key="2">
    <source>
        <dbReference type="Proteomes" id="UP000023268"/>
    </source>
</evidence>
<gene>
    <name evidence="1" type="ORF">AZ34_09445</name>
</gene>
<comment type="caution">
    <text evidence="1">The sequence shown here is derived from an EMBL/GenBank/DDBJ whole genome shotgun (WGS) entry which is preliminary data.</text>
</comment>
<name>A0A016XLX5_9BURK</name>
<dbReference type="AlphaFoldDB" id="A0A016XLX5"/>
<proteinExistence type="predicted"/>
<evidence type="ECO:0000313" key="1">
    <source>
        <dbReference type="EMBL" id="EYC52851.1"/>
    </source>
</evidence>
<sequence>MTELGTVSKSEFGAYGLRMQRVVNITGTGAEDVVGMVSYDPDPFSVFEHVARFFPGHKDLPDAMAPRFAPGAQTQVLERHFCKTDSQKKNCELQNGNVTLSNLIELRDVLQVSQAQAALAAQLQVRKIVLEEAKSMAAKSDRKDSVLKSLSQLYKGEDFSADGAIDKAIDATKQAVETSGLNLAESLRKVREKTSKSGIFVTQWTSEVDASGSMSAGQGASASASSRRQINGFLILGDPRVINLLLGTDLGERRGKSWKELGLPPNDDLMRRYITYYQLRARFVVYAESRESEIKAALEADLKQVIEMFGVGFLGSGFSAAALSDLNVKVNAIYAQVGKSLGSGVLDANEGFLAEPRACPLHQKEGWNQCMNNERKKAEGTVPIVSIRGTLDNYMDPPWWKFWD</sequence>
<reference evidence="1 2" key="1">
    <citation type="submission" date="2014-02" db="EMBL/GenBank/DDBJ databases">
        <title>Draft Genome of Hylemonella gracilis isolated from the Niagara River.</title>
        <authorList>
            <person name="Pawlowski D.R."/>
            <person name="Koudelka G.B."/>
        </authorList>
    </citation>
    <scope>NUCLEOTIDE SEQUENCE [LARGE SCALE GENOMIC DNA]</scope>
    <source>
        <strain evidence="1 2">Niagara R</strain>
    </source>
</reference>
<dbReference type="EMBL" id="JEMG01000001">
    <property type="protein sequence ID" value="EYC52851.1"/>
    <property type="molecule type" value="Genomic_DNA"/>
</dbReference>
<organism evidence="1 2">
    <name type="scientific">Hylemonella gracilis str. Niagara R</name>
    <dbReference type="NCBI Taxonomy" id="1458275"/>
    <lineage>
        <taxon>Bacteria</taxon>
        <taxon>Pseudomonadati</taxon>
        <taxon>Pseudomonadota</taxon>
        <taxon>Betaproteobacteria</taxon>
        <taxon>Burkholderiales</taxon>
        <taxon>Comamonadaceae</taxon>
        <taxon>Hylemonella</taxon>
    </lineage>
</organism>
<accession>A0A016XLX5</accession>
<dbReference type="Proteomes" id="UP000023268">
    <property type="component" value="Unassembled WGS sequence"/>
</dbReference>